<comment type="caution">
    <text evidence="1">The sequence shown here is derived from an EMBL/GenBank/DDBJ whole genome shotgun (WGS) entry which is preliminary data.</text>
</comment>
<gene>
    <name evidence="1" type="ORF">ENM66_00100</name>
</gene>
<reference evidence="1" key="1">
    <citation type="journal article" date="2020" name="mSystems">
        <title>Genome- and Community-Level Interaction Insights into Carbon Utilization and Element Cycling Functions of Hydrothermarchaeota in Hydrothermal Sediment.</title>
        <authorList>
            <person name="Zhou Z."/>
            <person name="Liu Y."/>
            <person name="Xu W."/>
            <person name="Pan J."/>
            <person name="Luo Z.H."/>
            <person name="Li M."/>
        </authorList>
    </citation>
    <scope>NUCLEOTIDE SEQUENCE [LARGE SCALE GENOMIC DNA]</scope>
    <source>
        <strain evidence="1">SpSt-1105</strain>
    </source>
</reference>
<protein>
    <submittedName>
        <fullName evidence="1">Uncharacterized protein</fullName>
    </submittedName>
</protein>
<organism evidence="1">
    <name type="scientific">Ignisphaera aggregans</name>
    <dbReference type="NCBI Taxonomy" id="334771"/>
    <lineage>
        <taxon>Archaea</taxon>
        <taxon>Thermoproteota</taxon>
        <taxon>Thermoprotei</taxon>
        <taxon>Desulfurococcales</taxon>
        <taxon>Desulfurococcaceae</taxon>
        <taxon>Ignisphaera</taxon>
    </lineage>
</organism>
<accession>A0A7J3Z672</accession>
<dbReference type="AlphaFoldDB" id="A0A7J3Z672"/>
<evidence type="ECO:0000313" key="1">
    <source>
        <dbReference type="EMBL" id="HHQ49743.1"/>
    </source>
</evidence>
<dbReference type="EMBL" id="DRYQ01000002">
    <property type="protein sequence ID" value="HHQ49743.1"/>
    <property type="molecule type" value="Genomic_DNA"/>
</dbReference>
<name>A0A7J3Z672_9CREN</name>
<proteinExistence type="predicted"/>
<sequence length="411" mass="46955">MSLVSELDVWSSRFFKSGELLRRLLEDLTINYKDTSIPDLVKFVTDAERTQSYVWTYIDYCFRTPIFRTFQWLDFSLKLNRDLWNLIAKDKGKEGEWFLNSLTIHLLKEYVLVWSRIMVSLDETMSSSGVKKQGELPKPIRDVLGSDLVNGAALADLKGIASELKAFYVLVDKRKPFLPFSIMQSPIIPSYVRPGTSSGDLYLFEENLVVDVKSGRLDGKTGLPTYYYGKNANLSKDLKRISDMHRLYGIRKGIGVVAEDEEYIHLAIYVPWRRWRREEPLLCLKSPKLPLLVYMNNIKGTGVSHHRVNIERGKVKLTVNAYDLREKPHAEELNITLSFLNNQGVKIEGRIARDSENPRKVALEFTMDSSNMKNSAVTDSKSGKQVILAKLLVQYGKGGVELDYPLLSVTD</sequence>